<evidence type="ECO:0000313" key="1">
    <source>
        <dbReference type="EMBL" id="KAI6089506.1"/>
    </source>
</evidence>
<reference evidence="1 2" key="1">
    <citation type="journal article" date="2022" name="New Phytol.">
        <title>Ecological generalism drives hyperdiversity of secondary metabolite gene clusters in xylarialean endophytes.</title>
        <authorList>
            <person name="Franco M.E.E."/>
            <person name="Wisecaver J.H."/>
            <person name="Arnold A.E."/>
            <person name="Ju Y.M."/>
            <person name="Slot J.C."/>
            <person name="Ahrendt S."/>
            <person name="Moore L.P."/>
            <person name="Eastman K.E."/>
            <person name="Scott K."/>
            <person name="Konkel Z."/>
            <person name="Mondo S.J."/>
            <person name="Kuo A."/>
            <person name="Hayes R.D."/>
            <person name="Haridas S."/>
            <person name="Andreopoulos B."/>
            <person name="Riley R."/>
            <person name="LaButti K."/>
            <person name="Pangilinan J."/>
            <person name="Lipzen A."/>
            <person name="Amirebrahimi M."/>
            <person name="Yan J."/>
            <person name="Adam C."/>
            <person name="Keymanesh K."/>
            <person name="Ng V."/>
            <person name="Louie K."/>
            <person name="Northen T."/>
            <person name="Drula E."/>
            <person name="Henrissat B."/>
            <person name="Hsieh H.M."/>
            <person name="Youens-Clark K."/>
            <person name="Lutzoni F."/>
            <person name="Miadlikowska J."/>
            <person name="Eastwood D.C."/>
            <person name="Hamelin R.C."/>
            <person name="Grigoriev I.V."/>
            <person name="U'Ren J.M."/>
        </authorList>
    </citation>
    <scope>NUCLEOTIDE SEQUENCE [LARGE SCALE GENOMIC DNA]</scope>
    <source>
        <strain evidence="1 2">ER1909</strain>
    </source>
</reference>
<proteinExistence type="predicted"/>
<gene>
    <name evidence="1" type="ORF">F4821DRAFT_256930</name>
</gene>
<dbReference type="EMBL" id="MU394295">
    <property type="protein sequence ID" value="KAI6089506.1"/>
    <property type="molecule type" value="Genomic_DNA"/>
</dbReference>
<name>A0ACC0D9S1_9PEZI</name>
<comment type="caution">
    <text evidence="1">The sequence shown here is derived from an EMBL/GenBank/DDBJ whole genome shotgun (WGS) entry which is preliminary data.</text>
</comment>
<evidence type="ECO:0000313" key="2">
    <source>
        <dbReference type="Proteomes" id="UP001497680"/>
    </source>
</evidence>
<organism evidence="1 2">
    <name type="scientific">Hypoxylon rubiginosum</name>
    <dbReference type="NCBI Taxonomy" id="110542"/>
    <lineage>
        <taxon>Eukaryota</taxon>
        <taxon>Fungi</taxon>
        <taxon>Dikarya</taxon>
        <taxon>Ascomycota</taxon>
        <taxon>Pezizomycotina</taxon>
        <taxon>Sordariomycetes</taxon>
        <taxon>Xylariomycetidae</taxon>
        <taxon>Xylariales</taxon>
        <taxon>Hypoxylaceae</taxon>
        <taxon>Hypoxylon</taxon>
    </lineage>
</organism>
<protein>
    <submittedName>
        <fullName evidence="1">Uncharacterized protein</fullName>
    </submittedName>
</protein>
<accession>A0ACC0D9S1</accession>
<keyword evidence="2" id="KW-1185">Reference proteome</keyword>
<sequence length="229" mass="25649">MNQYHSLRGSQLGINAARAASYGNSEIQPIADQVGVSHEAPLVQLHSLLPPHVHKSAANEFVCVVCFVECDNHTQLRKHGKQENHQPYGCTCSDSARFTRVDALKRHITTQSNDVSERYPCEYCEKYRGENAFCRYDDLIQHLRGFHKNDSVREPPRSSNNAAVDSQGSQGTPSSGWTFEPLQLESPELPFGLPEPPFECTLPGCDQPHGHTFLSLEDLSKHQDMVHPM</sequence>
<dbReference type="Proteomes" id="UP001497680">
    <property type="component" value="Unassembled WGS sequence"/>
</dbReference>